<gene>
    <name evidence="1" type="ORF">Q8W34_01005</name>
</gene>
<evidence type="ECO:0000313" key="1">
    <source>
        <dbReference type="EMBL" id="MDP2563194.1"/>
    </source>
</evidence>
<reference evidence="1" key="1">
    <citation type="submission" date="2023-07" db="EMBL/GenBank/DDBJ databases">
        <title>Genome content predicts the carbon catabolic preferences of heterotrophic bacteria.</title>
        <authorList>
            <person name="Gralka M."/>
        </authorList>
    </citation>
    <scope>NUCLEOTIDE SEQUENCE</scope>
    <source>
        <strain evidence="1">4G09</strain>
    </source>
</reference>
<organism evidence="1 2">
    <name type="scientific">Pseudoalteromonas marina</name>
    <dbReference type="NCBI Taxonomy" id="267375"/>
    <lineage>
        <taxon>Bacteria</taxon>
        <taxon>Pseudomonadati</taxon>
        <taxon>Pseudomonadota</taxon>
        <taxon>Gammaproteobacteria</taxon>
        <taxon>Alteromonadales</taxon>
        <taxon>Pseudoalteromonadaceae</taxon>
        <taxon>Pseudoalteromonas</taxon>
    </lineage>
</organism>
<sequence length="663" mass="76651">MEPEYKQIFKSIKYVSSLQQGGVPGSDDDPLLCLKDLLNGITSASSRKQADKVVIKIEDAGKNFDVNILEDCSYVLHHLFPKLILTQDDKQLAEYLRVTSQFLDSTNVSLKSKISLVNYENLHYKSELDCYFSKIFDSKEPIKSRIKLCVAALKSELLENDDKKNAQNILKNYITKVTDNYVDKGQIIQADDFLRGLLLQEESSLARAVFIQGLVFHNTFFNLSSKNELQLLIDEYQEDLEPEDLNSLKGNIDSNPGDLELKSFSVGKSHLKVKDIEKKKIYTFIRFSIPMRCLSNSDQEVYIDEKVRVLLSPIKSLWLDPIFKMMRSWKIANMGWNHFCDVGTRENEEHTHVQILIKDLYVPELTLAGDKFIEKKFEEETALLGRTYYPHKEFVVKLLLDNYLSLRNYLLLEKADININLFSNYIVKAVDVNSEDMVYQKLFALTNPNSYLQTLAKFMEKFNSANLSDAFVDVRSLLTSTKIESEKTLKDFVLRCLDVFVKHCIEQHRGYEYLWKNGNDGILVPCKEIESQPYIFTLLRSVFDFMGIQISKEVESSNGEIDFLLSYTNSQNKILRLCIELKLAHAKNVENGFTHQLPAYLKGERCNYGIYIVLWYKCRAFEKPQKYKSVKELDDRFKSINTNQKISHLIINCTKPVSPSKLK</sequence>
<comment type="caution">
    <text evidence="1">The sequence shown here is derived from an EMBL/GenBank/DDBJ whole genome shotgun (WGS) entry which is preliminary data.</text>
</comment>
<protein>
    <submittedName>
        <fullName evidence="1">Uncharacterized protein</fullName>
    </submittedName>
</protein>
<dbReference type="EMBL" id="JAUYVT010000001">
    <property type="protein sequence ID" value="MDP2563194.1"/>
    <property type="molecule type" value="Genomic_DNA"/>
</dbReference>
<keyword evidence="2" id="KW-1185">Reference proteome</keyword>
<dbReference type="RefSeq" id="WP_305470798.1">
    <property type="nucleotide sequence ID" value="NZ_JAUYVT010000001.1"/>
</dbReference>
<dbReference type="Proteomes" id="UP001177212">
    <property type="component" value="Unassembled WGS sequence"/>
</dbReference>
<evidence type="ECO:0000313" key="2">
    <source>
        <dbReference type="Proteomes" id="UP001177212"/>
    </source>
</evidence>
<name>A0ABT9F8T9_9GAMM</name>
<accession>A0ABT9F8T9</accession>
<proteinExistence type="predicted"/>